<sequence length="129" mass="15384">MKKIVAKLRESFFKHCLTRRYISDRFYEYHGYALNLKNPRTLSEKLHWIKANHDLRQLSRYVDKEKVRTFVEERVGSELLVPVIGLYDRFEEIDFDTLPSSFMLKTTHGSGWNIEVKCKETIDWPATGR</sequence>
<evidence type="ECO:0000313" key="1">
    <source>
        <dbReference type="EMBL" id="QKQ25479.1"/>
    </source>
</evidence>
<gene>
    <name evidence="1" type="ORF">HUE57_03580</name>
</gene>
<organism evidence="1 2">
    <name type="scientific">Candidatus Reidiella endopervernicosa</name>
    <dbReference type="NCBI Taxonomy" id="2738883"/>
    <lineage>
        <taxon>Bacteria</taxon>
        <taxon>Pseudomonadati</taxon>
        <taxon>Pseudomonadota</taxon>
        <taxon>Gammaproteobacteria</taxon>
        <taxon>Candidatus Reidiella</taxon>
    </lineage>
</organism>
<proteinExistence type="predicted"/>
<evidence type="ECO:0000313" key="2">
    <source>
        <dbReference type="Proteomes" id="UP000509658"/>
    </source>
</evidence>
<name>A0A6N0HSS9_9GAMM</name>
<dbReference type="Proteomes" id="UP000509658">
    <property type="component" value="Chromosome"/>
</dbReference>
<dbReference type="InterPro" id="IPR029465">
    <property type="entry name" value="ATPgrasp_TupA"/>
</dbReference>
<dbReference type="EMBL" id="CP054491">
    <property type="protein sequence ID" value="QKQ25479.1"/>
    <property type="molecule type" value="Genomic_DNA"/>
</dbReference>
<dbReference type="AlphaFoldDB" id="A0A6N0HSS9"/>
<accession>A0A6N0HSS9</accession>
<reference evidence="1 2" key="1">
    <citation type="submission" date="2020-05" db="EMBL/GenBank/DDBJ databases">
        <title>Horizontal transmission and recombination maintain forever young bacterial symbiont genomes.</title>
        <authorList>
            <person name="Russell S.L."/>
            <person name="Pepper-Tunick E."/>
            <person name="Svedberg J."/>
            <person name="Byrne A."/>
            <person name="Ruelas Castillo J."/>
            <person name="Vollmers C."/>
            <person name="Beinart R.A."/>
            <person name="Corbett-Detig R."/>
        </authorList>
    </citation>
    <scope>NUCLEOTIDE SEQUENCE [LARGE SCALE GENOMIC DNA]</scope>
    <source>
        <strain evidence="1">Santa_Monica_outfall</strain>
    </source>
</reference>
<keyword evidence="2" id="KW-1185">Reference proteome</keyword>
<protein>
    <recommendedName>
        <fullName evidence="3">Glycosyl transferase</fullName>
    </recommendedName>
</protein>
<dbReference type="KEGG" id="rev:HUE57_03580"/>
<evidence type="ECO:0008006" key="3">
    <source>
        <dbReference type="Google" id="ProtNLM"/>
    </source>
</evidence>
<dbReference type="Pfam" id="PF14305">
    <property type="entry name" value="ATPgrasp_TupA"/>
    <property type="match status" value="1"/>
</dbReference>